<protein>
    <submittedName>
        <fullName evidence="7">GFA family protein</fullName>
    </submittedName>
</protein>
<dbReference type="PANTHER" id="PTHR33337:SF40">
    <property type="entry name" value="CENP-V_GFA DOMAIN-CONTAINING PROTEIN-RELATED"/>
    <property type="match status" value="1"/>
</dbReference>
<dbReference type="Proteomes" id="UP000443843">
    <property type="component" value="Unassembled WGS sequence"/>
</dbReference>
<dbReference type="PANTHER" id="PTHR33337">
    <property type="entry name" value="GFA DOMAIN-CONTAINING PROTEIN"/>
    <property type="match status" value="1"/>
</dbReference>
<keyword evidence="2" id="KW-0479">Metal-binding</keyword>
<name>A0A844W9V3_9RHOB</name>
<evidence type="ECO:0000313" key="7">
    <source>
        <dbReference type="EMBL" id="MWB77663.1"/>
    </source>
</evidence>
<dbReference type="GO" id="GO:0046872">
    <property type="term" value="F:metal ion binding"/>
    <property type="evidence" value="ECO:0007669"/>
    <property type="project" value="UniProtKB-KW"/>
</dbReference>
<keyword evidence="4" id="KW-0456">Lyase</keyword>
<keyword evidence="8" id="KW-1185">Reference proteome</keyword>
<dbReference type="AlphaFoldDB" id="A0A844W9V3"/>
<dbReference type="PROSITE" id="PS51891">
    <property type="entry name" value="CENP_V_GFA"/>
    <property type="match status" value="1"/>
</dbReference>
<dbReference type="Pfam" id="PF04828">
    <property type="entry name" value="GFA"/>
    <property type="match status" value="1"/>
</dbReference>
<proteinExistence type="inferred from homology"/>
<dbReference type="SUPFAM" id="SSF51316">
    <property type="entry name" value="Mss4-like"/>
    <property type="match status" value="1"/>
</dbReference>
<evidence type="ECO:0000313" key="8">
    <source>
        <dbReference type="Proteomes" id="UP000443843"/>
    </source>
</evidence>
<evidence type="ECO:0000256" key="2">
    <source>
        <dbReference type="ARBA" id="ARBA00022723"/>
    </source>
</evidence>
<reference evidence="7 8" key="1">
    <citation type="submission" date="2019-11" db="EMBL/GenBank/DDBJ databases">
        <title>Pseudooceanicola pacifica sp. nov., isolated from deep-sea sediment of the Pacific Ocean.</title>
        <authorList>
            <person name="Lyu L."/>
        </authorList>
    </citation>
    <scope>NUCLEOTIDE SEQUENCE [LARGE SCALE GENOMIC DNA]</scope>
    <source>
        <strain evidence="7 8">216_PA32_1</strain>
    </source>
</reference>
<accession>A0A844W9V3</accession>
<keyword evidence="3" id="KW-0862">Zinc</keyword>
<comment type="similarity">
    <text evidence="1">Belongs to the Gfa family.</text>
</comment>
<feature type="domain" description="CENP-V/GFA" evidence="6">
    <location>
        <begin position="38"/>
        <end position="151"/>
    </location>
</feature>
<dbReference type="InterPro" id="IPR006913">
    <property type="entry name" value="CENP-V/GFA"/>
</dbReference>
<evidence type="ECO:0000256" key="4">
    <source>
        <dbReference type="ARBA" id="ARBA00023239"/>
    </source>
</evidence>
<feature type="region of interest" description="Disordered" evidence="5">
    <location>
        <begin position="1"/>
        <end position="32"/>
    </location>
</feature>
<evidence type="ECO:0000256" key="3">
    <source>
        <dbReference type="ARBA" id="ARBA00022833"/>
    </source>
</evidence>
<comment type="caution">
    <text evidence="7">The sequence shown here is derived from an EMBL/GenBank/DDBJ whole genome shotgun (WGS) entry which is preliminary data.</text>
</comment>
<organism evidence="7 8">
    <name type="scientific">Pseudooceanicola pacificus</name>
    <dbReference type="NCBI Taxonomy" id="2676438"/>
    <lineage>
        <taxon>Bacteria</taxon>
        <taxon>Pseudomonadati</taxon>
        <taxon>Pseudomonadota</taxon>
        <taxon>Alphaproteobacteria</taxon>
        <taxon>Rhodobacterales</taxon>
        <taxon>Paracoccaceae</taxon>
        <taxon>Pseudooceanicola</taxon>
    </lineage>
</organism>
<evidence type="ECO:0000256" key="1">
    <source>
        <dbReference type="ARBA" id="ARBA00005495"/>
    </source>
</evidence>
<dbReference type="Gene3D" id="3.90.1590.10">
    <property type="entry name" value="glutathione-dependent formaldehyde- activating enzyme (gfa)"/>
    <property type="match status" value="1"/>
</dbReference>
<evidence type="ECO:0000256" key="5">
    <source>
        <dbReference type="SAM" id="MobiDB-lite"/>
    </source>
</evidence>
<dbReference type="InterPro" id="IPR011057">
    <property type="entry name" value="Mss4-like_sf"/>
</dbReference>
<dbReference type="GO" id="GO:0016846">
    <property type="term" value="F:carbon-sulfur lyase activity"/>
    <property type="evidence" value="ECO:0007669"/>
    <property type="project" value="InterPro"/>
</dbReference>
<evidence type="ECO:0000259" key="6">
    <source>
        <dbReference type="PROSITE" id="PS51891"/>
    </source>
</evidence>
<sequence length="176" mass="18549">MHGPPDPPGDTGTRRPTGRPAGRRGGVMSTDWRDRPEATGGCQCGAVRYLIAAGPARETVCGCRMCQRASGNFTSAFYEVDAARVTWTAAPPATWASSDVADRGFCARCGTPIFFRANGSGTIELLAATLATGTPFEPVFQVRPEGAPGWAMHLADMPVRPAEGRGPTRSNQAPEV</sequence>
<gene>
    <name evidence="7" type="ORF">GLS40_06475</name>
</gene>
<dbReference type="EMBL" id="WNXQ01000003">
    <property type="protein sequence ID" value="MWB77663.1"/>
    <property type="molecule type" value="Genomic_DNA"/>
</dbReference>
<feature type="compositionally biased region" description="Low complexity" evidence="5">
    <location>
        <begin position="9"/>
        <end position="20"/>
    </location>
</feature>